<keyword evidence="2" id="KW-0813">Transport</keyword>
<evidence type="ECO:0000313" key="9">
    <source>
        <dbReference type="Proteomes" id="UP000193587"/>
    </source>
</evidence>
<comment type="caution">
    <text evidence="8">The sequence shown here is derived from an EMBL/GenBank/DDBJ whole genome shotgun (WGS) entry which is preliminary data.</text>
</comment>
<proteinExistence type="predicted"/>
<feature type="transmembrane region" description="Helical" evidence="6">
    <location>
        <begin position="280"/>
        <end position="305"/>
    </location>
</feature>
<sequence>MAEDESAEAAAEEGAAGGVDYAARAADILGFSRWWQIAAAAGMMAAVSPYQYVWSSIEQPLANSLDIALPALGAVFSFYVVFQSLSQFPAGKWRDSRGPGTLTFLAAILAGGGYIGLAYATSLWQLYLLYSLGAVGVGIVYTVAVNTAVKWFPDRTGLTTGVGTMAFAAGSALVVPYVRANATVAGYGDVLRNIGIGILLVTLVGSFLLRDPPKDWLDRTDDADGGDGDEGLAASIRGRDYSTREMLSTWQFWLLYAMFIATASADLLVIANVVRFAENFGLAALIATLSATLLPIAAGVSRLILGEATDRFSRKRVMAGSFLLAGLFRVGLVAAGEAGNGAVFVAFVLGAMFFSSPLYVYFPSLLADYYGSANSSGNYAVLYTAKVGGGVFSGTVAGYLVATLGWTPTFALGGALAVAAGLAVFVLRPPSGSGLEAAESAAAD</sequence>
<evidence type="ECO:0000256" key="4">
    <source>
        <dbReference type="ARBA" id="ARBA00022989"/>
    </source>
</evidence>
<dbReference type="STRING" id="1121945.GCA_000421805_01288"/>
<feature type="transmembrane region" description="Helical" evidence="6">
    <location>
        <begin position="34"/>
        <end position="53"/>
    </location>
</feature>
<dbReference type="eggNOG" id="arCOG00147">
    <property type="taxonomic scope" value="Archaea"/>
</dbReference>
<reference evidence="8 9" key="1">
    <citation type="submission" date="2017-04" db="EMBL/GenBank/DDBJ databases">
        <title>MLSA of the genus Halorubrum.</title>
        <authorList>
            <person name="De La Haba R."/>
            <person name="Sanchez-Porro C."/>
            <person name="Infante-Dominguez C."/>
            <person name="Ventosa A."/>
        </authorList>
    </citation>
    <scope>NUCLEOTIDE SEQUENCE [LARGE SCALE GENOMIC DNA]</scope>
    <source>
        <strain evidence="8 9">DSM 17463</strain>
    </source>
</reference>
<accession>A0A1X4GLL5</accession>
<feature type="transmembrane region" description="Helical" evidence="6">
    <location>
        <begin position="102"/>
        <end position="121"/>
    </location>
</feature>
<organism evidence="8 9">
    <name type="scientific">Halorubrum ezzemoulense DSM 17463</name>
    <dbReference type="NCBI Taxonomy" id="1121945"/>
    <lineage>
        <taxon>Archaea</taxon>
        <taxon>Methanobacteriati</taxon>
        <taxon>Methanobacteriota</taxon>
        <taxon>Stenosarchaea group</taxon>
        <taxon>Halobacteria</taxon>
        <taxon>Halobacteriales</taxon>
        <taxon>Haloferacaceae</taxon>
        <taxon>Halorubrum</taxon>
    </lineage>
</organism>
<protein>
    <submittedName>
        <fullName evidence="8">MFS transporter</fullName>
    </submittedName>
</protein>
<name>A0A1X4GLL5_HALEZ</name>
<feature type="transmembrane region" description="Helical" evidence="6">
    <location>
        <begin position="190"/>
        <end position="209"/>
    </location>
</feature>
<evidence type="ECO:0000313" key="8">
    <source>
        <dbReference type="EMBL" id="OSO98832.1"/>
    </source>
</evidence>
<feature type="transmembrane region" description="Helical" evidence="6">
    <location>
        <begin position="253"/>
        <end position="274"/>
    </location>
</feature>
<feature type="transmembrane region" description="Helical" evidence="6">
    <location>
        <begin position="342"/>
        <end position="362"/>
    </location>
</feature>
<dbReference type="Gene3D" id="1.20.1250.20">
    <property type="entry name" value="MFS general substrate transporter like domains"/>
    <property type="match status" value="2"/>
</dbReference>
<keyword evidence="3 6" id="KW-0812">Transmembrane</keyword>
<dbReference type="InterPro" id="IPR036259">
    <property type="entry name" value="MFS_trans_sf"/>
</dbReference>
<evidence type="ECO:0000259" key="7">
    <source>
        <dbReference type="PROSITE" id="PS50850"/>
    </source>
</evidence>
<dbReference type="InterPro" id="IPR052983">
    <property type="entry name" value="MFS_Riboflavin_Transporter"/>
</dbReference>
<evidence type="ECO:0000256" key="6">
    <source>
        <dbReference type="SAM" id="Phobius"/>
    </source>
</evidence>
<feature type="transmembrane region" description="Helical" evidence="6">
    <location>
        <begin position="317"/>
        <end position="336"/>
    </location>
</feature>
<feature type="transmembrane region" description="Helical" evidence="6">
    <location>
        <begin position="127"/>
        <end position="145"/>
    </location>
</feature>
<evidence type="ECO:0000256" key="2">
    <source>
        <dbReference type="ARBA" id="ARBA00022448"/>
    </source>
</evidence>
<feature type="domain" description="Major facilitator superfamily (MFS) profile" evidence="7">
    <location>
        <begin position="250"/>
        <end position="444"/>
    </location>
</feature>
<dbReference type="Proteomes" id="UP000193587">
    <property type="component" value="Unassembled WGS sequence"/>
</dbReference>
<evidence type="ECO:0000256" key="1">
    <source>
        <dbReference type="ARBA" id="ARBA00004141"/>
    </source>
</evidence>
<dbReference type="PANTHER" id="PTHR43385:SF1">
    <property type="entry name" value="RIBOFLAVIN TRANSPORTER RIBJ"/>
    <property type="match status" value="1"/>
</dbReference>
<dbReference type="SUPFAM" id="SSF103473">
    <property type="entry name" value="MFS general substrate transporter"/>
    <property type="match status" value="1"/>
</dbReference>
<dbReference type="AlphaFoldDB" id="A0A1X4GLL5"/>
<keyword evidence="4 6" id="KW-1133">Transmembrane helix</keyword>
<dbReference type="InterPro" id="IPR011701">
    <property type="entry name" value="MFS"/>
</dbReference>
<dbReference type="GO" id="GO:0022857">
    <property type="term" value="F:transmembrane transporter activity"/>
    <property type="evidence" value="ECO:0007669"/>
    <property type="project" value="InterPro"/>
</dbReference>
<dbReference type="PANTHER" id="PTHR43385">
    <property type="entry name" value="RIBOFLAVIN TRANSPORTER RIBJ"/>
    <property type="match status" value="1"/>
</dbReference>
<comment type="subcellular location">
    <subcellularLocation>
        <location evidence="1">Membrane</location>
        <topology evidence="1">Multi-pass membrane protein</topology>
    </subcellularLocation>
</comment>
<dbReference type="GO" id="GO:0016020">
    <property type="term" value="C:membrane"/>
    <property type="evidence" value="ECO:0007669"/>
    <property type="project" value="UniProtKB-SubCell"/>
</dbReference>
<evidence type="ECO:0000256" key="5">
    <source>
        <dbReference type="ARBA" id="ARBA00023136"/>
    </source>
</evidence>
<dbReference type="InterPro" id="IPR020846">
    <property type="entry name" value="MFS_dom"/>
</dbReference>
<dbReference type="CDD" id="cd17353">
    <property type="entry name" value="MFS_OFA_like"/>
    <property type="match status" value="1"/>
</dbReference>
<dbReference type="Pfam" id="PF07690">
    <property type="entry name" value="MFS_1"/>
    <property type="match status" value="1"/>
</dbReference>
<dbReference type="EMBL" id="NEDJ01000033">
    <property type="protein sequence ID" value="OSO98832.1"/>
    <property type="molecule type" value="Genomic_DNA"/>
</dbReference>
<feature type="transmembrane region" description="Helical" evidence="6">
    <location>
        <begin position="65"/>
        <end position="82"/>
    </location>
</feature>
<feature type="transmembrane region" description="Helical" evidence="6">
    <location>
        <begin position="408"/>
        <end position="427"/>
    </location>
</feature>
<dbReference type="RefSeq" id="WP_049930967.1">
    <property type="nucleotide sequence ID" value="NZ_ATXS01000003.1"/>
</dbReference>
<evidence type="ECO:0000256" key="3">
    <source>
        <dbReference type="ARBA" id="ARBA00022692"/>
    </source>
</evidence>
<gene>
    <name evidence="8" type="ORF">B9H04_10260</name>
</gene>
<feature type="transmembrane region" description="Helical" evidence="6">
    <location>
        <begin position="383"/>
        <end position="402"/>
    </location>
</feature>
<feature type="transmembrane region" description="Helical" evidence="6">
    <location>
        <begin position="157"/>
        <end position="178"/>
    </location>
</feature>
<keyword evidence="5 6" id="KW-0472">Membrane</keyword>
<dbReference type="PROSITE" id="PS50850">
    <property type="entry name" value="MFS"/>
    <property type="match status" value="1"/>
</dbReference>